<feature type="non-terminal residue" evidence="14">
    <location>
        <position position="1"/>
    </location>
</feature>
<keyword evidence="2 10" id="KW-0813">Transport</keyword>
<evidence type="ECO:0000313" key="14">
    <source>
        <dbReference type="RefSeq" id="XP_014676577.1"/>
    </source>
</evidence>
<comment type="function">
    <text evidence="10">Component of the PEX13-PEX14 docking complex, a translocon channel that specifically mediates the import of peroxisomal cargo proteins bound to PEX5 receptor. The PEX13-PEX14 docking complex forms a large import pore which can be opened to a diameter of about 9 nm. Mechanistically, PEX5 receptor along with cargo proteins associates with the PEX14 subunit of the PEX13-PEX14 docking complex in the cytosol, leading to the insertion of the receptor into the organelle membrane with the concomitant translocation of the cargo into the peroxisome matrix.</text>
</comment>
<evidence type="ECO:0000256" key="10">
    <source>
        <dbReference type="RuleBase" id="RU367032"/>
    </source>
</evidence>
<dbReference type="Proteomes" id="UP000695022">
    <property type="component" value="Unplaced"/>
</dbReference>
<evidence type="ECO:0000256" key="3">
    <source>
        <dbReference type="ARBA" id="ARBA00022927"/>
    </source>
</evidence>
<feature type="compositionally biased region" description="Polar residues" evidence="11">
    <location>
        <begin position="281"/>
        <end position="299"/>
    </location>
</feature>
<dbReference type="InterPro" id="IPR025655">
    <property type="entry name" value="PEX14"/>
</dbReference>
<keyword evidence="13" id="KW-1185">Reference proteome</keyword>
<evidence type="ECO:0000313" key="13">
    <source>
        <dbReference type="Proteomes" id="UP000695022"/>
    </source>
</evidence>
<protein>
    <recommendedName>
        <fullName evidence="7 10">Peroxisomal membrane protein PEX14</fullName>
    </recommendedName>
    <alternativeName>
        <fullName evidence="8 10">Peroxin-14</fullName>
    </alternativeName>
</protein>
<evidence type="ECO:0000256" key="7">
    <source>
        <dbReference type="ARBA" id="ARBA00029502"/>
    </source>
</evidence>
<accession>A0ABM1EWK6</accession>
<evidence type="ECO:0000256" key="6">
    <source>
        <dbReference type="ARBA" id="ARBA00023140"/>
    </source>
</evidence>
<dbReference type="Pfam" id="PF04695">
    <property type="entry name" value="Pex14_N"/>
    <property type="match status" value="1"/>
</dbReference>
<evidence type="ECO:0000256" key="1">
    <source>
        <dbReference type="ARBA" id="ARBA00005443"/>
    </source>
</evidence>
<evidence type="ECO:0000259" key="12">
    <source>
        <dbReference type="Pfam" id="PF04695"/>
    </source>
</evidence>
<dbReference type="InterPro" id="IPR006785">
    <property type="entry name" value="Pex14_N"/>
</dbReference>
<dbReference type="InterPro" id="IPR036388">
    <property type="entry name" value="WH-like_DNA-bd_sf"/>
</dbReference>
<evidence type="ECO:0000256" key="11">
    <source>
        <dbReference type="SAM" id="MobiDB-lite"/>
    </source>
</evidence>
<organism evidence="13 14">
    <name type="scientific">Priapulus caudatus</name>
    <name type="common">Priapulid worm</name>
    <dbReference type="NCBI Taxonomy" id="37621"/>
    <lineage>
        <taxon>Eukaryota</taxon>
        <taxon>Metazoa</taxon>
        <taxon>Ecdysozoa</taxon>
        <taxon>Scalidophora</taxon>
        <taxon>Priapulida</taxon>
        <taxon>Priapulimorpha</taxon>
        <taxon>Priapulimorphida</taxon>
        <taxon>Priapulidae</taxon>
        <taxon>Priapulus</taxon>
    </lineage>
</organism>
<feature type="domain" description="Peroxisome membrane anchor protein Pex14p N-terminal" evidence="12">
    <location>
        <begin position="46"/>
        <end position="86"/>
    </location>
</feature>
<sequence>SVLVKYKEQVIANSCNCPLVTCHDRHQRKYYCGLPHYAADSHFLRVATAVKFLQNPRVQQSSLNQRKTFLIKKGLTELEVKTALQRSGLENIQTSSSGNGISAVVPLNAHMQDRLAPAVSQPAVRHKRLSDYAVFIVLGASASYSVYWLIEKYVAPYLRGKLSHQEEQLIVIDKKVTELEASVSESMGQLQETLKTMQDVILRQQQQLQQLCSSSTSSIVQPVVLEQQFGDIKTEIMSLKGILLNRKQFAAVPSPTPLIPAWQLPQQDNIVAESVDNCVPTNQGQSFSENNSTTTSQVNGEEHSTETSSSSIANVESNVGVKVDPNANVGVNVVEGAV</sequence>
<dbReference type="RefSeq" id="XP_014676577.1">
    <property type="nucleotide sequence ID" value="XM_014821091.1"/>
</dbReference>
<evidence type="ECO:0000256" key="5">
    <source>
        <dbReference type="ARBA" id="ARBA00023136"/>
    </source>
</evidence>
<name>A0ABM1EWK6_PRICU</name>
<dbReference type="Gene3D" id="1.10.10.10">
    <property type="entry name" value="Winged helix-like DNA-binding domain superfamily/Winged helix DNA-binding domain"/>
    <property type="match status" value="1"/>
</dbReference>
<reference evidence="14" key="1">
    <citation type="submission" date="2025-08" db="UniProtKB">
        <authorList>
            <consortium name="RefSeq"/>
        </authorList>
    </citation>
    <scope>IDENTIFICATION</scope>
</reference>
<keyword evidence="4" id="KW-0811">Translocation</keyword>
<evidence type="ECO:0000256" key="2">
    <source>
        <dbReference type="ARBA" id="ARBA00022448"/>
    </source>
</evidence>
<dbReference type="GeneID" id="106816471"/>
<keyword evidence="5 10" id="KW-0472">Membrane</keyword>
<gene>
    <name evidence="14" type="primary">LOC106816471</name>
</gene>
<evidence type="ECO:0000256" key="8">
    <source>
        <dbReference type="ARBA" id="ARBA00029691"/>
    </source>
</evidence>
<evidence type="ECO:0000256" key="9">
    <source>
        <dbReference type="ARBA" id="ARBA00046271"/>
    </source>
</evidence>
<feature type="region of interest" description="Disordered" evidence="11">
    <location>
        <begin position="281"/>
        <end position="317"/>
    </location>
</feature>
<evidence type="ECO:0000256" key="4">
    <source>
        <dbReference type="ARBA" id="ARBA00023010"/>
    </source>
</evidence>
<dbReference type="PANTHER" id="PTHR23058:SF0">
    <property type="entry name" value="PEROXISOMAL MEMBRANE PROTEIN PEX14"/>
    <property type="match status" value="1"/>
</dbReference>
<keyword evidence="6 10" id="KW-0576">Peroxisome</keyword>
<proteinExistence type="inferred from homology"/>
<comment type="subcellular location">
    <subcellularLocation>
        <location evidence="9 10">Peroxisome membrane</location>
    </subcellularLocation>
</comment>
<dbReference type="PANTHER" id="PTHR23058">
    <property type="entry name" value="PEROXISOMAL MEMBRANE PROTEIN PEX14"/>
    <property type="match status" value="1"/>
</dbReference>
<comment type="similarity">
    <text evidence="1 10">Belongs to the peroxin-14 family.</text>
</comment>
<keyword evidence="3 10" id="KW-0653">Protein transport</keyword>